<accession>A0A0J7YNS4</accession>
<name>A0A0J7YNS4_BETVV</name>
<protein>
    <submittedName>
        <fullName evidence="2">Uncharacterized protein</fullName>
    </submittedName>
</protein>
<keyword evidence="1" id="KW-0472">Membrane</keyword>
<evidence type="ECO:0000313" key="2">
    <source>
        <dbReference type="EMBL" id="KMS65231.1"/>
    </source>
</evidence>
<dbReference type="Gramene" id="KMS65231">
    <property type="protein sequence ID" value="KMS65231"/>
    <property type="gene ID" value="BVRB_038080"/>
</dbReference>
<feature type="transmembrane region" description="Helical" evidence="1">
    <location>
        <begin position="45"/>
        <end position="66"/>
    </location>
</feature>
<dbReference type="AlphaFoldDB" id="A0A0J7YNS4"/>
<dbReference type="EMBL" id="KQ112338">
    <property type="protein sequence ID" value="KMS65231.1"/>
    <property type="molecule type" value="Genomic_DNA"/>
</dbReference>
<feature type="non-terminal residue" evidence="2">
    <location>
        <position position="1"/>
    </location>
</feature>
<feature type="transmembrane region" description="Helical" evidence="1">
    <location>
        <begin position="6"/>
        <end position="25"/>
    </location>
</feature>
<sequence length="169" mass="18399">ITSIGVNQASLTAFLLTTSWPLYLFRSLYAQRLDLHLSNFLSLSLLGRGVVLGGLSTSCILLQSLAIHGMSLSSYMVVFSMCNIIIYVIMHAEYRFPATIVSVLIALTSVGLLMASAADKLLTCVAVITAILPECHNQAKRRLFKSDRLQPEQQIAESDAISSLCSFLA</sequence>
<feature type="transmembrane region" description="Helical" evidence="1">
    <location>
        <begin position="72"/>
        <end position="89"/>
    </location>
</feature>
<evidence type="ECO:0000256" key="1">
    <source>
        <dbReference type="SAM" id="Phobius"/>
    </source>
</evidence>
<reference evidence="2 3" key="1">
    <citation type="journal article" date="2014" name="Nature">
        <title>The genome of the recently domesticated crop plant sugar beet (Beta vulgaris).</title>
        <authorList>
            <person name="Dohm J.C."/>
            <person name="Minoche A.E."/>
            <person name="Holtgrawe D."/>
            <person name="Capella-Gutierrez S."/>
            <person name="Zakrzewski F."/>
            <person name="Tafer H."/>
            <person name="Rupp O."/>
            <person name="Sorensen T.R."/>
            <person name="Stracke R."/>
            <person name="Reinhardt R."/>
            <person name="Goesmann A."/>
            <person name="Kraft T."/>
            <person name="Schulz B."/>
            <person name="Stadler P.F."/>
            <person name="Schmidt T."/>
            <person name="Gabaldon T."/>
            <person name="Lehrach H."/>
            <person name="Weisshaar B."/>
            <person name="Himmelbauer H."/>
        </authorList>
    </citation>
    <scope>NUCLEOTIDE SEQUENCE [LARGE SCALE GENOMIC DNA]</scope>
    <source>
        <tissue evidence="2">Taproot</tissue>
    </source>
</reference>
<evidence type="ECO:0000313" key="3">
    <source>
        <dbReference type="Proteomes" id="UP000035740"/>
    </source>
</evidence>
<feature type="non-terminal residue" evidence="2">
    <location>
        <position position="169"/>
    </location>
</feature>
<keyword evidence="3" id="KW-1185">Reference proteome</keyword>
<organism evidence="2 3">
    <name type="scientific">Beta vulgaris subsp. vulgaris</name>
    <name type="common">Beet</name>
    <dbReference type="NCBI Taxonomy" id="3555"/>
    <lineage>
        <taxon>Eukaryota</taxon>
        <taxon>Viridiplantae</taxon>
        <taxon>Streptophyta</taxon>
        <taxon>Embryophyta</taxon>
        <taxon>Tracheophyta</taxon>
        <taxon>Spermatophyta</taxon>
        <taxon>Magnoliopsida</taxon>
        <taxon>eudicotyledons</taxon>
        <taxon>Gunneridae</taxon>
        <taxon>Pentapetalae</taxon>
        <taxon>Caryophyllales</taxon>
        <taxon>Chenopodiaceae</taxon>
        <taxon>Betoideae</taxon>
        <taxon>Beta</taxon>
    </lineage>
</organism>
<keyword evidence="1" id="KW-0812">Transmembrane</keyword>
<dbReference type="Proteomes" id="UP000035740">
    <property type="component" value="Unassembled WGS sequence"/>
</dbReference>
<gene>
    <name evidence="2" type="ORF">BVRB_038080</name>
</gene>
<keyword evidence="1" id="KW-1133">Transmembrane helix</keyword>
<proteinExistence type="predicted"/>
<feature type="transmembrane region" description="Helical" evidence="1">
    <location>
        <begin position="96"/>
        <end position="118"/>
    </location>
</feature>